<organism evidence="1 2">
    <name type="scientific">Clostridium baratii</name>
    <dbReference type="NCBI Taxonomy" id="1561"/>
    <lineage>
        <taxon>Bacteria</taxon>
        <taxon>Bacillati</taxon>
        <taxon>Bacillota</taxon>
        <taxon>Clostridia</taxon>
        <taxon>Eubacteriales</taxon>
        <taxon>Clostridiaceae</taxon>
        <taxon>Clostridium</taxon>
    </lineage>
</organism>
<dbReference type="AlphaFoldDB" id="A0A174QXV4"/>
<name>A0A174QXV4_9CLOT</name>
<gene>
    <name evidence="1" type="ORF">ERS852568_00654</name>
</gene>
<dbReference type="EMBL" id="CZBO01000001">
    <property type="protein sequence ID" value="CUP74999.1"/>
    <property type="molecule type" value="Genomic_DNA"/>
</dbReference>
<accession>A0A174QXV4</accession>
<protein>
    <submittedName>
        <fullName evidence="1">Uncharacterized protein</fullName>
    </submittedName>
</protein>
<proteinExistence type="predicted"/>
<dbReference type="RefSeq" id="WP_155499123.1">
    <property type="nucleotide sequence ID" value="NZ_CZBO01000001.1"/>
</dbReference>
<sequence length="55" mass="6523">MEKKEEILFNDYADQEYIDFLESEDGLAYIKVMDGQYGYLNYKPFNAIDNFVKAI</sequence>
<reference evidence="1 2" key="1">
    <citation type="submission" date="2015-09" db="EMBL/GenBank/DDBJ databases">
        <authorList>
            <consortium name="Pathogen Informatics"/>
        </authorList>
    </citation>
    <scope>NUCLEOTIDE SEQUENCE [LARGE SCALE GENOMIC DNA]</scope>
    <source>
        <strain evidence="1 2">2789STDY5834956</strain>
    </source>
</reference>
<dbReference type="Proteomes" id="UP000095563">
    <property type="component" value="Unassembled WGS sequence"/>
</dbReference>
<evidence type="ECO:0000313" key="2">
    <source>
        <dbReference type="Proteomes" id="UP000095563"/>
    </source>
</evidence>
<evidence type="ECO:0000313" key="1">
    <source>
        <dbReference type="EMBL" id="CUP74999.1"/>
    </source>
</evidence>